<proteinExistence type="predicted"/>
<accession>A0ABT5E5K3</accession>
<dbReference type="Gene3D" id="3.30.559.10">
    <property type="entry name" value="Chloramphenicol acetyltransferase-like domain"/>
    <property type="match status" value="1"/>
</dbReference>
<name>A0ABT5E5K3_9BACT</name>
<gene>
    <name evidence="2" type="ORF">POL25_29725</name>
</gene>
<evidence type="ECO:0000313" key="2">
    <source>
        <dbReference type="EMBL" id="MDC0721124.1"/>
    </source>
</evidence>
<dbReference type="InterPro" id="IPR023213">
    <property type="entry name" value="CAT-like_dom_sf"/>
</dbReference>
<keyword evidence="3" id="KW-1185">Reference proteome</keyword>
<dbReference type="InterPro" id="IPR001242">
    <property type="entry name" value="Condensation_dom"/>
</dbReference>
<dbReference type="RefSeq" id="WP_272089626.1">
    <property type="nucleotide sequence ID" value="NZ_JAQNDL010000003.1"/>
</dbReference>
<dbReference type="Pfam" id="PF00668">
    <property type="entry name" value="Condensation"/>
    <property type="match status" value="1"/>
</dbReference>
<sequence>MAAWRAALEEVARRQPILRTTFVMDAPGPRRRIAAEPAVDLTSYDHTQVEPSRREAQARAAAELRPRDGFDLERGPLWRVLAFSAEGAAPTIFILFHHIILDGIACAAGPRASRCCRRPYR</sequence>
<dbReference type="EMBL" id="JAQNDL010000003">
    <property type="protein sequence ID" value="MDC0721124.1"/>
    <property type="molecule type" value="Genomic_DNA"/>
</dbReference>
<evidence type="ECO:0000313" key="3">
    <source>
        <dbReference type="Proteomes" id="UP001221686"/>
    </source>
</evidence>
<protein>
    <submittedName>
        <fullName evidence="2">Condensation domain-containing protein</fullName>
    </submittedName>
</protein>
<dbReference type="Proteomes" id="UP001221686">
    <property type="component" value="Unassembled WGS sequence"/>
</dbReference>
<dbReference type="SUPFAM" id="SSF52777">
    <property type="entry name" value="CoA-dependent acyltransferases"/>
    <property type="match status" value="1"/>
</dbReference>
<evidence type="ECO:0000259" key="1">
    <source>
        <dbReference type="Pfam" id="PF00668"/>
    </source>
</evidence>
<organism evidence="2 3">
    <name type="scientific">Nannocystis bainbridge</name>
    <dbReference type="NCBI Taxonomy" id="2995303"/>
    <lineage>
        <taxon>Bacteria</taxon>
        <taxon>Pseudomonadati</taxon>
        <taxon>Myxococcota</taxon>
        <taxon>Polyangia</taxon>
        <taxon>Nannocystales</taxon>
        <taxon>Nannocystaceae</taxon>
        <taxon>Nannocystis</taxon>
    </lineage>
</organism>
<feature type="domain" description="Condensation" evidence="1">
    <location>
        <begin position="5"/>
        <end position="105"/>
    </location>
</feature>
<reference evidence="2 3" key="1">
    <citation type="submission" date="2022-11" db="EMBL/GenBank/DDBJ databases">
        <title>Minimal conservation of predation-associated metabolite biosynthetic gene clusters underscores biosynthetic potential of Myxococcota including descriptions for ten novel species: Archangium lansinium sp. nov., Myxococcus landrumus sp. nov., Nannocystis bai.</title>
        <authorList>
            <person name="Ahearne A."/>
            <person name="Stevens C."/>
            <person name="Dowd S."/>
        </authorList>
    </citation>
    <scope>NUCLEOTIDE SEQUENCE [LARGE SCALE GENOMIC DNA]</scope>
    <source>
        <strain evidence="2 3">BB15-2</strain>
    </source>
</reference>
<comment type="caution">
    <text evidence="2">The sequence shown here is derived from an EMBL/GenBank/DDBJ whole genome shotgun (WGS) entry which is preliminary data.</text>
</comment>